<keyword evidence="5" id="KW-0539">Nucleus</keyword>
<dbReference type="SUPFAM" id="SSF55753">
    <property type="entry name" value="Actin depolymerizing proteins"/>
    <property type="match status" value="1"/>
</dbReference>
<dbReference type="Gene3D" id="3.40.20.10">
    <property type="entry name" value="Severin"/>
    <property type="match status" value="1"/>
</dbReference>
<evidence type="ECO:0000313" key="9">
    <source>
        <dbReference type="RefSeq" id="XP_022090880.1"/>
    </source>
</evidence>
<sequence length="142" mass="16335">MASGLTVCTIDDEVKEKLKKFRFRQKKTNAALIFKILEQKVEVVLDEEFDDISVDELQAELPSAQPRYVYLSYCYKHSDGRVSYPLIFIFISPIGCKPELQMMYAGTKNSLVGEAGATKVFELRSTEELTEEYLLEKLAFFR</sequence>
<evidence type="ECO:0000259" key="7">
    <source>
        <dbReference type="PROSITE" id="PS51263"/>
    </source>
</evidence>
<evidence type="ECO:0000256" key="4">
    <source>
        <dbReference type="ARBA" id="ARBA00022490"/>
    </source>
</evidence>
<name>A0A8B7YEQ5_ACAPL</name>
<dbReference type="OMA" id="EWKMLYA"/>
<dbReference type="AlphaFoldDB" id="A0A8B7YEQ5"/>
<dbReference type="PANTHER" id="PTHR11249">
    <property type="entry name" value="GLIAL FACTOR NATURATION FACTOR"/>
    <property type="match status" value="1"/>
</dbReference>
<evidence type="ECO:0000313" key="8">
    <source>
        <dbReference type="Proteomes" id="UP000694845"/>
    </source>
</evidence>
<dbReference type="FunFam" id="3.40.20.10:FF:000026">
    <property type="entry name" value="Glia maturation factor"/>
    <property type="match status" value="1"/>
</dbReference>
<dbReference type="GO" id="GO:0034316">
    <property type="term" value="P:negative regulation of Arp2/3 complex-mediated actin nucleation"/>
    <property type="evidence" value="ECO:0007669"/>
    <property type="project" value="TreeGrafter"/>
</dbReference>
<dbReference type="PIRSF" id="PIRSF001788">
    <property type="entry name" value="GMF-beta"/>
    <property type="match status" value="1"/>
</dbReference>
<dbReference type="SMART" id="SM00102">
    <property type="entry name" value="ADF"/>
    <property type="match status" value="1"/>
</dbReference>
<keyword evidence="4" id="KW-0963">Cytoplasm</keyword>
<evidence type="ECO:0000256" key="1">
    <source>
        <dbReference type="ARBA" id="ARBA00004123"/>
    </source>
</evidence>
<dbReference type="OrthoDB" id="3919494at2759"/>
<dbReference type="InterPro" id="IPR029006">
    <property type="entry name" value="ADF-H/Gelsolin-like_dom_sf"/>
</dbReference>
<dbReference type="GO" id="GO:0071846">
    <property type="term" value="P:actin filament debranching"/>
    <property type="evidence" value="ECO:0007669"/>
    <property type="project" value="InterPro"/>
</dbReference>
<dbReference type="InterPro" id="IPR011171">
    <property type="entry name" value="GMF"/>
</dbReference>
<evidence type="ECO:0000256" key="6">
    <source>
        <dbReference type="PIRNR" id="PIRNR001788"/>
    </source>
</evidence>
<gene>
    <name evidence="9" type="primary">LOC110979415</name>
</gene>
<dbReference type="GO" id="GO:0005634">
    <property type="term" value="C:nucleus"/>
    <property type="evidence" value="ECO:0007669"/>
    <property type="project" value="UniProtKB-SubCell"/>
</dbReference>
<dbReference type="Proteomes" id="UP000694845">
    <property type="component" value="Unplaced"/>
</dbReference>
<dbReference type="GO" id="GO:0003779">
    <property type="term" value="F:actin binding"/>
    <property type="evidence" value="ECO:0007669"/>
    <property type="project" value="InterPro"/>
</dbReference>
<proteinExistence type="inferred from homology"/>
<protein>
    <submittedName>
        <fullName evidence="9">Glia maturation factor gamma-like</fullName>
    </submittedName>
</protein>
<dbReference type="GO" id="GO:0071933">
    <property type="term" value="F:Arp2/3 complex binding"/>
    <property type="evidence" value="ECO:0007669"/>
    <property type="project" value="InterPro"/>
</dbReference>
<dbReference type="Pfam" id="PF00241">
    <property type="entry name" value="Cofilin_ADF"/>
    <property type="match status" value="1"/>
</dbReference>
<reference evidence="9" key="1">
    <citation type="submission" date="2025-08" db="UniProtKB">
        <authorList>
            <consortium name="RefSeq"/>
        </authorList>
    </citation>
    <scope>IDENTIFICATION</scope>
</reference>
<dbReference type="InterPro" id="IPR002108">
    <property type="entry name" value="ADF-H"/>
</dbReference>
<comment type="similarity">
    <text evidence="3 6">Belongs to the actin-binding proteins ADF family. GMF subfamily.</text>
</comment>
<dbReference type="CDD" id="cd11283">
    <property type="entry name" value="ADF_GMF-beta_like"/>
    <property type="match status" value="1"/>
</dbReference>
<comment type="subcellular location">
    <subcellularLocation>
        <location evidence="2">Cytoplasm</location>
    </subcellularLocation>
    <subcellularLocation>
        <location evidence="1">Nucleus</location>
    </subcellularLocation>
</comment>
<keyword evidence="8" id="KW-1185">Reference proteome</keyword>
<dbReference type="GeneID" id="110979415"/>
<dbReference type="PROSITE" id="PS51263">
    <property type="entry name" value="ADF_H"/>
    <property type="match status" value="1"/>
</dbReference>
<dbReference type="PANTHER" id="PTHR11249:SF2">
    <property type="entry name" value="GLIA MATURATION FACTOR"/>
    <property type="match status" value="1"/>
</dbReference>
<feature type="domain" description="ADF-H" evidence="7">
    <location>
        <begin position="4"/>
        <end position="139"/>
    </location>
</feature>
<evidence type="ECO:0000256" key="2">
    <source>
        <dbReference type="ARBA" id="ARBA00004496"/>
    </source>
</evidence>
<accession>A0A8B7YEQ5</accession>
<dbReference type="KEGG" id="aplc:110979415"/>
<evidence type="ECO:0000256" key="5">
    <source>
        <dbReference type="ARBA" id="ARBA00023242"/>
    </source>
</evidence>
<dbReference type="RefSeq" id="XP_022090880.1">
    <property type="nucleotide sequence ID" value="XM_022235188.1"/>
</dbReference>
<dbReference type="GO" id="GO:0030864">
    <property type="term" value="C:cortical actin cytoskeleton"/>
    <property type="evidence" value="ECO:0007669"/>
    <property type="project" value="TreeGrafter"/>
</dbReference>
<organism evidence="8 9">
    <name type="scientific">Acanthaster planci</name>
    <name type="common">Crown-of-thorns starfish</name>
    <dbReference type="NCBI Taxonomy" id="133434"/>
    <lineage>
        <taxon>Eukaryota</taxon>
        <taxon>Metazoa</taxon>
        <taxon>Echinodermata</taxon>
        <taxon>Eleutherozoa</taxon>
        <taxon>Asterozoa</taxon>
        <taxon>Asteroidea</taxon>
        <taxon>Valvatacea</taxon>
        <taxon>Valvatida</taxon>
        <taxon>Acanthasteridae</taxon>
        <taxon>Acanthaster</taxon>
    </lineage>
</organism>
<evidence type="ECO:0000256" key="3">
    <source>
        <dbReference type="ARBA" id="ARBA00010055"/>
    </source>
</evidence>